<proteinExistence type="predicted"/>
<sequence length="276" mass="31213">MHYLPSYLSTLHTWNFEGLIFSPMPSLVQSSRAVRQLFMCKDGARQLIRCPSNKPKLESYAQNRFFRSIASVEAFSPSCQPVGGSHDVSPLCLQNTHFSSIIQRRGFLGCSDGDQGGTGLSKVHEEKCILGYSPEQMYAVVAAVDMYQDFLPWCRRSDIVRRHSDGSFDAELEIGFKFLVESYVSHVKLMKPKLIKTTSSQSNLFDHLINIWEFHPGPAPGTCDLHFLVDFKFRSPLYSQMASVFFKEVSSRLVGSFCDRCRLIYGPGVPVTEQRT</sequence>
<dbReference type="EMBL" id="CM042039">
    <property type="protein sequence ID" value="KAI3726678.1"/>
    <property type="molecule type" value="Genomic_DNA"/>
</dbReference>
<name>A0ACB9BXK7_9ASTR</name>
<evidence type="ECO:0000313" key="1">
    <source>
        <dbReference type="EMBL" id="KAI3726678.1"/>
    </source>
</evidence>
<accession>A0ACB9BXK7</accession>
<reference evidence="2" key="1">
    <citation type="journal article" date="2022" name="Mol. Ecol. Resour.">
        <title>The genomes of chicory, endive, great burdock and yacon provide insights into Asteraceae palaeo-polyploidization history and plant inulin production.</title>
        <authorList>
            <person name="Fan W."/>
            <person name="Wang S."/>
            <person name="Wang H."/>
            <person name="Wang A."/>
            <person name="Jiang F."/>
            <person name="Liu H."/>
            <person name="Zhao H."/>
            <person name="Xu D."/>
            <person name="Zhang Y."/>
        </authorList>
    </citation>
    <scope>NUCLEOTIDE SEQUENCE [LARGE SCALE GENOMIC DNA]</scope>
    <source>
        <strain evidence="2">cv. Yunnan</strain>
    </source>
</reference>
<gene>
    <name evidence="1" type="ORF">L1987_66477</name>
</gene>
<protein>
    <submittedName>
        <fullName evidence="1">Uncharacterized protein</fullName>
    </submittedName>
</protein>
<organism evidence="1 2">
    <name type="scientific">Smallanthus sonchifolius</name>
    <dbReference type="NCBI Taxonomy" id="185202"/>
    <lineage>
        <taxon>Eukaryota</taxon>
        <taxon>Viridiplantae</taxon>
        <taxon>Streptophyta</taxon>
        <taxon>Embryophyta</taxon>
        <taxon>Tracheophyta</taxon>
        <taxon>Spermatophyta</taxon>
        <taxon>Magnoliopsida</taxon>
        <taxon>eudicotyledons</taxon>
        <taxon>Gunneridae</taxon>
        <taxon>Pentapetalae</taxon>
        <taxon>asterids</taxon>
        <taxon>campanulids</taxon>
        <taxon>Asterales</taxon>
        <taxon>Asteraceae</taxon>
        <taxon>Asteroideae</taxon>
        <taxon>Heliantheae alliance</taxon>
        <taxon>Millerieae</taxon>
        <taxon>Smallanthus</taxon>
    </lineage>
</organism>
<evidence type="ECO:0000313" key="2">
    <source>
        <dbReference type="Proteomes" id="UP001056120"/>
    </source>
</evidence>
<dbReference type="Proteomes" id="UP001056120">
    <property type="component" value="Linkage Group LG22"/>
</dbReference>
<keyword evidence="2" id="KW-1185">Reference proteome</keyword>
<reference evidence="1 2" key="2">
    <citation type="journal article" date="2022" name="Mol. Ecol. Resour.">
        <title>The genomes of chicory, endive, great burdock and yacon provide insights into Asteraceae paleo-polyploidization history and plant inulin production.</title>
        <authorList>
            <person name="Fan W."/>
            <person name="Wang S."/>
            <person name="Wang H."/>
            <person name="Wang A."/>
            <person name="Jiang F."/>
            <person name="Liu H."/>
            <person name="Zhao H."/>
            <person name="Xu D."/>
            <person name="Zhang Y."/>
        </authorList>
    </citation>
    <scope>NUCLEOTIDE SEQUENCE [LARGE SCALE GENOMIC DNA]</scope>
    <source>
        <strain evidence="2">cv. Yunnan</strain>
        <tissue evidence="1">Leaves</tissue>
    </source>
</reference>
<comment type="caution">
    <text evidence="1">The sequence shown here is derived from an EMBL/GenBank/DDBJ whole genome shotgun (WGS) entry which is preliminary data.</text>
</comment>